<dbReference type="CDD" id="cd08255">
    <property type="entry name" value="2-desacetyl-2-hydroxyethyl_bacteriochlorophyllide_like"/>
    <property type="match status" value="1"/>
</dbReference>
<evidence type="ECO:0000313" key="8">
    <source>
        <dbReference type="Proteomes" id="UP000230709"/>
    </source>
</evidence>
<name>A0A2D2CV69_METT3</name>
<dbReference type="SMART" id="SM00829">
    <property type="entry name" value="PKS_ER"/>
    <property type="match status" value="1"/>
</dbReference>
<dbReference type="InterPro" id="IPR020843">
    <property type="entry name" value="ER"/>
</dbReference>
<dbReference type="GO" id="GO:0016491">
    <property type="term" value="F:oxidoreductase activity"/>
    <property type="evidence" value="ECO:0007669"/>
    <property type="project" value="UniProtKB-KW"/>
</dbReference>
<dbReference type="AlphaFoldDB" id="A0A2D2CV69"/>
<reference evidence="8" key="1">
    <citation type="submission" date="2017-10" db="EMBL/GenBank/DDBJ databases">
        <title>Completed PacBio SMRT sequence of Methylosinus trichosporium OB3b reveals presence of a third large plasmid.</title>
        <authorList>
            <person name="Charles T.C."/>
            <person name="Lynch M.D.J."/>
            <person name="Heil J.R."/>
            <person name="Cheng J."/>
        </authorList>
    </citation>
    <scope>NUCLEOTIDE SEQUENCE [LARGE SCALE GENOMIC DNA]</scope>
    <source>
        <strain evidence="8">OB3b</strain>
    </source>
</reference>
<dbReference type="EMBL" id="CP023737">
    <property type="protein sequence ID" value="ATQ66584.1"/>
    <property type="molecule type" value="Genomic_DNA"/>
</dbReference>
<dbReference type="InterPro" id="IPR036291">
    <property type="entry name" value="NAD(P)-bd_dom_sf"/>
</dbReference>
<dbReference type="KEGG" id="mtw:CQW49_00765"/>
<evidence type="ECO:0000256" key="4">
    <source>
        <dbReference type="ARBA" id="ARBA00022833"/>
    </source>
</evidence>
<proteinExistence type="inferred from homology"/>
<evidence type="ECO:0000256" key="3">
    <source>
        <dbReference type="ARBA" id="ARBA00022723"/>
    </source>
</evidence>
<dbReference type="SUPFAM" id="SSF50129">
    <property type="entry name" value="GroES-like"/>
    <property type="match status" value="1"/>
</dbReference>
<dbReference type="PANTHER" id="PTHR43350">
    <property type="entry name" value="NAD-DEPENDENT ALCOHOL DEHYDROGENASE"/>
    <property type="match status" value="1"/>
</dbReference>
<protein>
    <submittedName>
        <fullName evidence="7">Oxidoreductase</fullName>
    </submittedName>
</protein>
<dbReference type="Pfam" id="PF01408">
    <property type="entry name" value="GFO_IDH_MocA"/>
    <property type="match status" value="1"/>
</dbReference>
<feature type="domain" description="Enoyl reductase (ER)" evidence="6">
    <location>
        <begin position="59"/>
        <end position="364"/>
    </location>
</feature>
<evidence type="ECO:0000256" key="2">
    <source>
        <dbReference type="ARBA" id="ARBA00008072"/>
    </source>
</evidence>
<evidence type="ECO:0000259" key="6">
    <source>
        <dbReference type="SMART" id="SM00829"/>
    </source>
</evidence>
<evidence type="ECO:0000256" key="1">
    <source>
        <dbReference type="ARBA" id="ARBA00001947"/>
    </source>
</evidence>
<dbReference type="Gene3D" id="3.90.180.10">
    <property type="entry name" value="Medium-chain alcohol dehydrogenases, catalytic domain"/>
    <property type="match status" value="2"/>
</dbReference>
<keyword evidence="4" id="KW-0862">Zinc</keyword>
<keyword evidence="8" id="KW-1185">Reference proteome</keyword>
<comment type="cofactor">
    <cofactor evidence="1">
        <name>Zn(2+)</name>
        <dbReference type="ChEBI" id="CHEBI:29105"/>
    </cofactor>
</comment>
<evidence type="ECO:0000256" key="5">
    <source>
        <dbReference type="ARBA" id="ARBA00023002"/>
    </source>
</evidence>
<dbReference type="InterPro" id="IPR055170">
    <property type="entry name" value="GFO_IDH_MocA-like_dom"/>
</dbReference>
<dbReference type="Proteomes" id="UP000230709">
    <property type="component" value="Chromosome"/>
</dbReference>
<gene>
    <name evidence="7" type="ORF">CQW49_00765</name>
</gene>
<dbReference type="InterPro" id="IPR000683">
    <property type="entry name" value="Gfo/Idh/MocA-like_OxRdtase_N"/>
</dbReference>
<dbReference type="PANTHER" id="PTHR43350:SF19">
    <property type="entry name" value="D-GULOSIDE 3-DEHYDROGENASE"/>
    <property type="match status" value="1"/>
</dbReference>
<dbReference type="GO" id="GO:0000166">
    <property type="term" value="F:nucleotide binding"/>
    <property type="evidence" value="ECO:0007669"/>
    <property type="project" value="InterPro"/>
</dbReference>
<dbReference type="InterPro" id="IPR013149">
    <property type="entry name" value="ADH-like_C"/>
</dbReference>
<dbReference type="GO" id="GO:0046872">
    <property type="term" value="F:metal ion binding"/>
    <property type="evidence" value="ECO:0007669"/>
    <property type="project" value="UniProtKB-KW"/>
</dbReference>
<comment type="similarity">
    <text evidence="2">Belongs to the zinc-containing alcohol dehydrogenase family.</text>
</comment>
<dbReference type="Gene3D" id="3.40.50.720">
    <property type="entry name" value="NAD(P)-binding Rossmann-like Domain"/>
    <property type="match status" value="2"/>
</dbReference>
<dbReference type="Pfam" id="PF00107">
    <property type="entry name" value="ADH_zinc_N"/>
    <property type="match status" value="1"/>
</dbReference>
<dbReference type="SUPFAM" id="SSF51735">
    <property type="entry name" value="NAD(P)-binding Rossmann-fold domains"/>
    <property type="match status" value="2"/>
</dbReference>
<evidence type="ECO:0000313" key="7">
    <source>
        <dbReference type="EMBL" id="ATQ66584.1"/>
    </source>
</evidence>
<sequence>MKQIRQNYRSGELALAEVPAPRAGAGALLVATRVSLISSGTERQTIELAKASLAGKAMARPDLVRRVIRNIRRDGLAPTVEKVFAKLDTPIPLGYSIAGEALEIGRHVENFRVGDRVACAGAGFANHAEIDAIPKNLVVRVPDGVDDEEASFVTLGAIALQGVRQAQPTLGECFVVMGLGLIGLLTVQLLKANGCRVLGYDPDASRVALARELGADLAVGEGLLEATKAFTRGHGADGVILAASTKSSEPLNIAAEISRMKGRIVVVGLVGMTIDREPFYKRELDLRLSMSYGPGRHDPGYEFEGHDYPLAHVRWTEQRNMEAFLALVAERKVTPKALVTHRFPIAEALAAYALMQSGAPHLAITLHYPREAPEPTRMVRSAPAPQRRDGEATLGFIGFGNYAKSVLLPAFSAIDGVRLAAVATSTGLSAGHAAEKHGFAAATTDADALIDDAEIDALVIATRHDTHADYARRALIAGKHVFVEKPLALTREELRDVAVAAEAAPGVLTVGFNRRFAPLLIEAKRALEPRSGPLVMLYRVNAGEIPAESWIQRGEGGGRIIGEVCHFVDALTYLCGALPIEAQATAARDHDDAVSALLRFADGSTGAIVYSSLGDPAVPKERIEIFAAGRVVQLDDFTRLDITRGGRRRRVKAAQDKGQRALARAFIEATRGRGAPPIPLAELIAVSEATLAIEEAVRE</sequence>
<organism evidence="7 8">
    <name type="scientific">Methylosinus trichosporium (strain ATCC 35070 / NCIMB 11131 / UNIQEM 75 / OB3b)</name>
    <dbReference type="NCBI Taxonomy" id="595536"/>
    <lineage>
        <taxon>Bacteria</taxon>
        <taxon>Pseudomonadati</taxon>
        <taxon>Pseudomonadota</taxon>
        <taxon>Alphaproteobacteria</taxon>
        <taxon>Hyphomicrobiales</taxon>
        <taxon>Methylocystaceae</taxon>
        <taxon>Methylosinus</taxon>
    </lineage>
</organism>
<dbReference type="Pfam" id="PF22725">
    <property type="entry name" value="GFO_IDH_MocA_C3"/>
    <property type="match status" value="1"/>
</dbReference>
<dbReference type="SUPFAM" id="SSF55347">
    <property type="entry name" value="Glyceraldehyde-3-phosphate dehydrogenase-like, C-terminal domain"/>
    <property type="match status" value="1"/>
</dbReference>
<dbReference type="STRING" id="595536.GCA_000178815_00792"/>
<keyword evidence="3" id="KW-0479">Metal-binding</keyword>
<dbReference type="InterPro" id="IPR011032">
    <property type="entry name" value="GroES-like_sf"/>
</dbReference>
<dbReference type="Gene3D" id="3.30.360.10">
    <property type="entry name" value="Dihydrodipicolinate Reductase, domain 2"/>
    <property type="match status" value="1"/>
</dbReference>
<dbReference type="RefSeq" id="WP_003613974.1">
    <property type="nucleotide sequence ID" value="NZ_ADVE02000001.1"/>
</dbReference>
<keyword evidence="5" id="KW-0560">Oxidoreductase</keyword>
<accession>A0A2D2CV69</accession>